<comment type="caution">
    <text evidence="1">The sequence shown here is derived from an EMBL/GenBank/DDBJ whole genome shotgun (WGS) entry which is preliminary data.</text>
</comment>
<dbReference type="AlphaFoldDB" id="A0A5Q4C3K9"/>
<dbReference type="EMBL" id="PUHP01000064">
    <property type="protein sequence ID" value="TQN73928.1"/>
    <property type="molecule type" value="Genomic_DNA"/>
</dbReference>
<accession>A0A5Q4C3K9</accession>
<name>A0A5Q4C3K9_9PEZI</name>
<proteinExistence type="predicted"/>
<evidence type="ECO:0000313" key="2">
    <source>
        <dbReference type="Proteomes" id="UP000326340"/>
    </source>
</evidence>
<gene>
    <name evidence="1" type="ORF">CSHISOI_01484</name>
</gene>
<organism evidence="1 2">
    <name type="scientific">Colletotrichum shisoi</name>
    <dbReference type="NCBI Taxonomy" id="2078593"/>
    <lineage>
        <taxon>Eukaryota</taxon>
        <taxon>Fungi</taxon>
        <taxon>Dikarya</taxon>
        <taxon>Ascomycota</taxon>
        <taxon>Pezizomycotina</taxon>
        <taxon>Sordariomycetes</taxon>
        <taxon>Hypocreomycetidae</taxon>
        <taxon>Glomerellales</taxon>
        <taxon>Glomerellaceae</taxon>
        <taxon>Colletotrichum</taxon>
        <taxon>Colletotrichum destructivum species complex</taxon>
    </lineage>
</organism>
<evidence type="ECO:0000313" key="1">
    <source>
        <dbReference type="EMBL" id="TQN73928.1"/>
    </source>
</evidence>
<feature type="non-terminal residue" evidence="1">
    <location>
        <position position="109"/>
    </location>
</feature>
<sequence>MPPIQCRHRLWIRCGGETSTEKPVALWGMDTNSRTTPPLSLVLSRILQSGNKLPPPLNLQTPGRDDRQTRTGCLWFPAGGNVVRRQRQVAGLLIVDAHHRRPPGLGTKT</sequence>
<keyword evidence="2" id="KW-1185">Reference proteome</keyword>
<protein>
    <submittedName>
        <fullName evidence="1">Uncharacterized protein</fullName>
    </submittedName>
</protein>
<reference evidence="1 2" key="1">
    <citation type="journal article" date="2019" name="Sci. Rep.">
        <title>Colletotrichum shisoi sp. nov., an anthracnose pathogen of Perilla frutescens in Japan: molecular phylogenetic, morphological and genomic evidence.</title>
        <authorList>
            <person name="Gan P."/>
            <person name="Tsushima A."/>
            <person name="Hiroyama R."/>
            <person name="Narusaka M."/>
            <person name="Takano Y."/>
            <person name="Narusaka Y."/>
            <person name="Kawaradani M."/>
            <person name="Damm U."/>
            <person name="Shirasu K."/>
        </authorList>
    </citation>
    <scope>NUCLEOTIDE SEQUENCE [LARGE SCALE GENOMIC DNA]</scope>
    <source>
        <strain evidence="1 2">PG-2018a</strain>
    </source>
</reference>
<dbReference type="Proteomes" id="UP000326340">
    <property type="component" value="Unassembled WGS sequence"/>
</dbReference>